<evidence type="ECO:0000256" key="4">
    <source>
        <dbReference type="ARBA" id="ARBA00022827"/>
    </source>
</evidence>
<keyword evidence="5" id="KW-0560">Oxidoreductase</keyword>
<feature type="domain" description="FAD-binding PCMH-type" evidence="6">
    <location>
        <begin position="34"/>
        <end position="205"/>
    </location>
</feature>
<keyword evidence="4" id="KW-0274">FAD</keyword>
<dbReference type="InterPro" id="IPR016169">
    <property type="entry name" value="FAD-bd_PCMH_sub2"/>
</dbReference>
<accession>A0A9P5XIP6</accession>
<evidence type="ECO:0000259" key="6">
    <source>
        <dbReference type="PROSITE" id="PS51387"/>
    </source>
</evidence>
<keyword evidence="3" id="KW-0285">Flavoprotein</keyword>
<dbReference type="Proteomes" id="UP000807342">
    <property type="component" value="Unassembled WGS sequence"/>
</dbReference>
<dbReference type="Pfam" id="PF01565">
    <property type="entry name" value="FAD_binding_4"/>
    <property type="match status" value="1"/>
</dbReference>
<sequence>MTSIPDLTSRIKGDVITPDHPEYGKSLQRWAVNAERNAAVVVFVKNESDVSTAISYARTNNLPVAIRGGGHNATGASSTEGGLVIDLSRHLNLVRIDPEKRLAYVGGGALWEAVDKAAIEHGLATPGGTVNHTGVGGLILGGGFGWLSGEHGLTIDNLVQVTLVSADGSVHKANDTENPDLFFGVRGGGCNFGVVTEFVLALHPQRRTVFSGPIIFPGTHLEKIVDAAKDWYANTSPKEAMIMMTTCEPDGTPVVPCYIFYNGSEEEGRAKFKRFYDIGPVADMTKEVPYEVLNSLQNPMVNHGNGVYWKGVAHEGPSYKPIAMGHEKIVEIVKAGKFHANAIYEWIPLQKINSVPGNRTAYRRIPNPNCLIVVGWPGKTHSGEKVAEARPLAYEIAACLAGGLAALKDVKSQGYSNYDPDPEGIVGEKGGVKDKALLAFGANYPTLQRIKKKYDPENIFNKWFAITPA</sequence>
<organism evidence="7 8">
    <name type="scientific">Macrolepiota fuliginosa MF-IS2</name>
    <dbReference type="NCBI Taxonomy" id="1400762"/>
    <lineage>
        <taxon>Eukaryota</taxon>
        <taxon>Fungi</taxon>
        <taxon>Dikarya</taxon>
        <taxon>Basidiomycota</taxon>
        <taxon>Agaricomycotina</taxon>
        <taxon>Agaricomycetes</taxon>
        <taxon>Agaricomycetidae</taxon>
        <taxon>Agaricales</taxon>
        <taxon>Agaricineae</taxon>
        <taxon>Agaricaceae</taxon>
        <taxon>Macrolepiota</taxon>
    </lineage>
</organism>
<comment type="cofactor">
    <cofactor evidence="1">
        <name>FAD</name>
        <dbReference type="ChEBI" id="CHEBI:57692"/>
    </cofactor>
</comment>
<dbReference type="AlphaFoldDB" id="A0A9P5XIP6"/>
<dbReference type="SUPFAM" id="SSF56176">
    <property type="entry name" value="FAD-binding/transporter-associated domain-like"/>
    <property type="match status" value="1"/>
</dbReference>
<dbReference type="InterPro" id="IPR016166">
    <property type="entry name" value="FAD-bd_PCMH"/>
</dbReference>
<dbReference type="Gene3D" id="3.30.43.10">
    <property type="entry name" value="Uridine Diphospho-n-acetylenolpyruvylglucosamine Reductase, domain 2"/>
    <property type="match status" value="1"/>
</dbReference>
<gene>
    <name evidence="7" type="ORF">P691DRAFT_805354</name>
</gene>
<dbReference type="Gene3D" id="3.40.462.20">
    <property type="match status" value="1"/>
</dbReference>
<dbReference type="InterPro" id="IPR016167">
    <property type="entry name" value="FAD-bd_PCMH_sub1"/>
</dbReference>
<dbReference type="GO" id="GO:0071949">
    <property type="term" value="F:FAD binding"/>
    <property type="evidence" value="ECO:0007669"/>
    <property type="project" value="InterPro"/>
</dbReference>
<dbReference type="EMBL" id="MU151074">
    <property type="protein sequence ID" value="KAF9452162.1"/>
    <property type="molecule type" value="Genomic_DNA"/>
</dbReference>
<dbReference type="InterPro" id="IPR050416">
    <property type="entry name" value="FAD-linked_Oxidoreductase"/>
</dbReference>
<evidence type="ECO:0000256" key="3">
    <source>
        <dbReference type="ARBA" id="ARBA00022630"/>
    </source>
</evidence>
<protein>
    <submittedName>
        <fullName evidence="7">FAD-binding domain-containing protein</fullName>
    </submittedName>
</protein>
<dbReference type="PANTHER" id="PTHR42973">
    <property type="entry name" value="BINDING OXIDOREDUCTASE, PUTATIVE (AFU_ORTHOLOGUE AFUA_1G17690)-RELATED"/>
    <property type="match status" value="1"/>
</dbReference>
<dbReference type="GO" id="GO:0016491">
    <property type="term" value="F:oxidoreductase activity"/>
    <property type="evidence" value="ECO:0007669"/>
    <property type="project" value="UniProtKB-KW"/>
</dbReference>
<dbReference type="Pfam" id="PF08031">
    <property type="entry name" value="BBE"/>
    <property type="match status" value="1"/>
</dbReference>
<evidence type="ECO:0000256" key="1">
    <source>
        <dbReference type="ARBA" id="ARBA00001974"/>
    </source>
</evidence>
<proteinExistence type="inferred from homology"/>
<comment type="similarity">
    <text evidence="2">Belongs to the oxygen-dependent FAD-linked oxidoreductase family.</text>
</comment>
<evidence type="ECO:0000256" key="5">
    <source>
        <dbReference type="ARBA" id="ARBA00023002"/>
    </source>
</evidence>
<dbReference type="InterPro" id="IPR006094">
    <property type="entry name" value="Oxid_FAD_bind_N"/>
</dbReference>
<evidence type="ECO:0000256" key="2">
    <source>
        <dbReference type="ARBA" id="ARBA00005466"/>
    </source>
</evidence>
<evidence type="ECO:0000313" key="7">
    <source>
        <dbReference type="EMBL" id="KAF9452162.1"/>
    </source>
</evidence>
<name>A0A9P5XIP6_9AGAR</name>
<dbReference type="PROSITE" id="PS51387">
    <property type="entry name" value="FAD_PCMH"/>
    <property type="match status" value="1"/>
</dbReference>
<dbReference type="InterPro" id="IPR036318">
    <property type="entry name" value="FAD-bd_PCMH-like_sf"/>
</dbReference>
<evidence type="ECO:0000313" key="8">
    <source>
        <dbReference type="Proteomes" id="UP000807342"/>
    </source>
</evidence>
<dbReference type="Gene3D" id="3.30.465.10">
    <property type="match status" value="1"/>
</dbReference>
<reference evidence="7" key="1">
    <citation type="submission" date="2020-11" db="EMBL/GenBank/DDBJ databases">
        <authorList>
            <consortium name="DOE Joint Genome Institute"/>
            <person name="Ahrendt S."/>
            <person name="Riley R."/>
            <person name="Andreopoulos W."/>
            <person name="Labutti K."/>
            <person name="Pangilinan J."/>
            <person name="Ruiz-Duenas F.J."/>
            <person name="Barrasa J.M."/>
            <person name="Sanchez-Garcia M."/>
            <person name="Camarero S."/>
            <person name="Miyauchi S."/>
            <person name="Serrano A."/>
            <person name="Linde D."/>
            <person name="Babiker R."/>
            <person name="Drula E."/>
            <person name="Ayuso-Fernandez I."/>
            <person name="Pacheco R."/>
            <person name="Padilla G."/>
            <person name="Ferreira P."/>
            <person name="Barriuso J."/>
            <person name="Kellner H."/>
            <person name="Castanera R."/>
            <person name="Alfaro M."/>
            <person name="Ramirez L."/>
            <person name="Pisabarro A.G."/>
            <person name="Kuo A."/>
            <person name="Tritt A."/>
            <person name="Lipzen A."/>
            <person name="He G."/>
            <person name="Yan M."/>
            <person name="Ng V."/>
            <person name="Cullen D."/>
            <person name="Martin F."/>
            <person name="Rosso M.-N."/>
            <person name="Henrissat B."/>
            <person name="Hibbett D."/>
            <person name="Martinez A.T."/>
            <person name="Grigoriev I.V."/>
        </authorList>
    </citation>
    <scope>NUCLEOTIDE SEQUENCE</scope>
    <source>
        <strain evidence="7">MF-IS2</strain>
    </source>
</reference>
<keyword evidence="8" id="KW-1185">Reference proteome</keyword>
<dbReference type="InterPro" id="IPR012951">
    <property type="entry name" value="BBE"/>
</dbReference>
<comment type="caution">
    <text evidence="7">The sequence shown here is derived from an EMBL/GenBank/DDBJ whole genome shotgun (WGS) entry which is preliminary data.</text>
</comment>
<dbReference type="OrthoDB" id="415825at2759"/>
<dbReference type="PANTHER" id="PTHR42973:SF39">
    <property type="entry name" value="FAD-BINDING PCMH-TYPE DOMAIN-CONTAINING PROTEIN"/>
    <property type="match status" value="1"/>
</dbReference>